<comment type="caution">
    <text evidence="1">The sequence shown here is derived from an EMBL/GenBank/DDBJ whole genome shotgun (WGS) entry which is preliminary data.</text>
</comment>
<evidence type="ECO:0000313" key="2">
    <source>
        <dbReference type="Proteomes" id="UP000828390"/>
    </source>
</evidence>
<name>A0A9D4QQC0_DREPO</name>
<dbReference type="Proteomes" id="UP000828390">
    <property type="component" value="Unassembled WGS sequence"/>
</dbReference>
<evidence type="ECO:0000313" key="1">
    <source>
        <dbReference type="EMBL" id="KAH3839353.1"/>
    </source>
</evidence>
<keyword evidence="2" id="KW-1185">Reference proteome</keyword>
<gene>
    <name evidence="1" type="ORF">DPMN_112782</name>
</gene>
<protein>
    <submittedName>
        <fullName evidence="1">Uncharacterized protein</fullName>
    </submittedName>
</protein>
<reference evidence="1" key="2">
    <citation type="submission" date="2020-11" db="EMBL/GenBank/DDBJ databases">
        <authorList>
            <person name="McCartney M.A."/>
            <person name="Auch B."/>
            <person name="Kono T."/>
            <person name="Mallez S."/>
            <person name="Becker A."/>
            <person name="Gohl D.M."/>
            <person name="Silverstein K.A.T."/>
            <person name="Koren S."/>
            <person name="Bechman K.B."/>
            <person name="Herman A."/>
            <person name="Abrahante J.E."/>
            <person name="Garbe J."/>
        </authorList>
    </citation>
    <scope>NUCLEOTIDE SEQUENCE</scope>
    <source>
        <strain evidence="1">Duluth1</strain>
        <tissue evidence="1">Whole animal</tissue>
    </source>
</reference>
<sequence>MFAYAYPPVCLIPRILSETYVAIPLSDNSHSATVAEETLVHRHSDFTGSTSKKAA</sequence>
<reference evidence="1" key="1">
    <citation type="journal article" date="2019" name="bioRxiv">
        <title>The Genome of the Zebra Mussel, Dreissena polymorpha: A Resource for Invasive Species Research.</title>
        <authorList>
            <person name="McCartney M.A."/>
            <person name="Auch B."/>
            <person name="Kono T."/>
            <person name="Mallez S."/>
            <person name="Zhang Y."/>
            <person name="Obille A."/>
            <person name="Becker A."/>
            <person name="Abrahante J.E."/>
            <person name="Garbe J."/>
            <person name="Badalamenti J.P."/>
            <person name="Herman A."/>
            <person name="Mangelson H."/>
            <person name="Liachko I."/>
            <person name="Sullivan S."/>
            <person name="Sone E.D."/>
            <person name="Koren S."/>
            <person name="Silverstein K.A.T."/>
            <person name="Beckman K.B."/>
            <person name="Gohl D.M."/>
        </authorList>
    </citation>
    <scope>NUCLEOTIDE SEQUENCE</scope>
    <source>
        <strain evidence="1">Duluth1</strain>
        <tissue evidence="1">Whole animal</tissue>
    </source>
</reference>
<accession>A0A9D4QQC0</accession>
<dbReference type="EMBL" id="JAIWYP010000004">
    <property type="protein sequence ID" value="KAH3839353.1"/>
    <property type="molecule type" value="Genomic_DNA"/>
</dbReference>
<organism evidence="1 2">
    <name type="scientific">Dreissena polymorpha</name>
    <name type="common">Zebra mussel</name>
    <name type="synonym">Mytilus polymorpha</name>
    <dbReference type="NCBI Taxonomy" id="45954"/>
    <lineage>
        <taxon>Eukaryota</taxon>
        <taxon>Metazoa</taxon>
        <taxon>Spiralia</taxon>
        <taxon>Lophotrochozoa</taxon>
        <taxon>Mollusca</taxon>
        <taxon>Bivalvia</taxon>
        <taxon>Autobranchia</taxon>
        <taxon>Heteroconchia</taxon>
        <taxon>Euheterodonta</taxon>
        <taxon>Imparidentia</taxon>
        <taxon>Neoheterodontei</taxon>
        <taxon>Myida</taxon>
        <taxon>Dreissenoidea</taxon>
        <taxon>Dreissenidae</taxon>
        <taxon>Dreissena</taxon>
    </lineage>
</organism>
<proteinExistence type="predicted"/>
<dbReference type="AlphaFoldDB" id="A0A9D4QQC0"/>